<name>A0ABY7DML8_MYAAR</name>
<dbReference type="Proteomes" id="UP001164746">
    <property type="component" value="Chromosome 3"/>
</dbReference>
<evidence type="ECO:0000256" key="1">
    <source>
        <dbReference type="SAM" id="MobiDB-lite"/>
    </source>
</evidence>
<feature type="compositionally biased region" description="Acidic residues" evidence="1">
    <location>
        <begin position="1"/>
        <end position="10"/>
    </location>
</feature>
<organism evidence="3 4">
    <name type="scientific">Mya arenaria</name>
    <name type="common">Soft-shell clam</name>
    <dbReference type="NCBI Taxonomy" id="6604"/>
    <lineage>
        <taxon>Eukaryota</taxon>
        <taxon>Metazoa</taxon>
        <taxon>Spiralia</taxon>
        <taxon>Lophotrochozoa</taxon>
        <taxon>Mollusca</taxon>
        <taxon>Bivalvia</taxon>
        <taxon>Autobranchia</taxon>
        <taxon>Heteroconchia</taxon>
        <taxon>Euheterodonta</taxon>
        <taxon>Imparidentia</taxon>
        <taxon>Neoheterodontei</taxon>
        <taxon>Myida</taxon>
        <taxon>Myoidea</taxon>
        <taxon>Myidae</taxon>
        <taxon>Mya</taxon>
    </lineage>
</organism>
<keyword evidence="4" id="KW-1185">Reference proteome</keyword>
<evidence type="ECO:0000313" key="4">
    <source>
        <dbReference type="Proteomes" id="UP001164746"/>
    </source>
</evidence>
<reference evidence="3" key="1">
    <citation type="submission" date="2022-11" db="EMBL/GenBank/DDBJ databases">
        <title>Centuries of genome instability and evolution in soft-shell clam transmissible cancer (bioRxiv).</title>
        <authorList>
            <person name="Hart S.F.M."/>
            <person name="Yonemitsu M.A."/>
            <person name="Giersch R.M."/>
            <person name="Beal B.F."/>
            <person name="Arriagada G."/>
            <person name="Davis B.W."/>
            <person name="Ostrander E.A."/>
            <person name="Goff S.P."/>
            <person name="Metzger M.J."/>
        </authorList>
    </citation>
    <scope>NUCLEOTIDE SEQUENCE</scope>
    <source>
        <strain evidence="3">MELC-2E11</strain>
        <tissue evidence="3">Siphon/mantle</tissue>
    </source>
</reference>
<evidence type="ECO:0000259" key="2">
    <source>
        <dbReference type="Pfam" id="PF16026"/>
    </source>
</evidence>
<dbReference type="InterPro" id="IPR031981">
    <property type="entry name" value="MIEAP_C"/>
</dbReference>
<feature type="region of interest" description="Disordered" evidence="1">
    <location>
        <begin position="1"/>
        <end position="47"/>
    </location>
</feature>
<gene>
    <name evidence="3" type="ORF">MAR_022340</name>
</gene>
<accession>A0ABY7DML8</accession>
<dbReference type="Pfam" id="PF16026">
    <property type="entry name" value="MIEAP"/>
    <property type="match status" value="1"/>
</dbReference>
<proteinExistence type="predicted"/>
<evidence type="ECO:0000313" key="3">
    <source>
        <dbReference type="EMBL" id="WAQ97967.1"/>
    </source>
</evidence>
<sequence length="251" mass="28611">MAEPQTEDQYPDVACVSDVPSIAEIRDHGDQRRERTNHRTEDISVSTGQNPAKIFHELKDSDEWMNAHEELKSKQMTEQRATETLLYIALEAFQFSRQEANAVLEKMLKQSHCIISGQKTSKTNQKSSTTTVEILKRYIFAHRESAVARLTKGFFDSPALKKICEQFCINGIGKATEQYTKACIAVTWSATVDETPIEIQIPKRGEIVDRHKFDPYISRGDKIDFVVWPAILLQDGRLLYKGVVELKANHK</sequence>
<dbReference type="EMBL" id="CP111014">
    <property type="protein sequence ID" value="WAQ97967.1"/>
    <property type="molecule type" value="Genomic_DNA"/>
</dbReference>
<feature type="domain" description="Mitochondria-eating protein C-terminal" evidence="2">
    <location>
        <begin position="54"/>
        <end position="244"/>
    </location>
</feature>
<protein>
    <recommendedName>
        <fullName evidence="2">Mitochondria-eating protein C-terminal domain-containing protein</fullName>
    </recommendedName>
</protein>
<feature type="compositionally biased region" description="Basic and acidic residues" evidence="1">
    <location>
        <begin position="24"/>
        <end position="42"/>
    </location>
</feature>